<dbReference type="EMBL" id="JAFNEN010000001">
    <property type="protein sequence ID" value="KAG8202011.1"/>
    <property type="molecule type" value="Genomic_DNA"/>
</dbReference>
<keyword evidence="1" id="KW-0433">Leucine-rich repeat</keyword>
<name>A0AAV6W259_9ARAC</name>
<keyword evidence="8" id="KW-1185">Reference proteome</keyword>
<keyword evidence="4" id="KW-1133">Transmembrane helix</keyword>
<comment type="caution">
    <text evidence="7">The sequence shown here is derived from an EMBL/GenBank/DDBJ whole genome shotgun (WGS) entry which is preliminary data.</text>
</comment>
<dbReference type="InterPro" id="IPR032675">
    <property type="entry name" value="LRR_dom_sf"/>
</dbReference>
<keyword evidence="4" id="KW-0812">Transmembrane</keyword>
<gene>
    <name evidence="7" type="ORF">JTE90_010382</name>
</gene>
<proteinExistence type="predicted"/>
<evidence type="ECO:0000259" key="6">
    <source>
        <dbReference type="Pfam" id="PF13229"/>
    </source>
</evidence>
<evidence type="ECO:0000256" key="3">
    <source>
        <dbReference type="ARBA" id="ARBA00022737"/>
    </source>
</evidence>
<keyword evidence="4" id="KW-0472">Membrane</keyword>
<evidence type="ECO:0000256" key="2">
    <source>
        <dbReference type="ARBA" id="ARBA00022729"/>
    </source>
</evidence>
<dbReference type="AlphaFoldDB" id="A0AAV6W259"/>
<reference evidence="7 8" key="1">
    <citation type="journal article" date="2022" name="Nat. Ecol. Evol.">
        <title>A masculinizing supergene underlies an exaggerated male reproductive morph in a spider.</title>
        <authorList>
            <person name="Hendrickx F."/>
            <person name="De Corte Z."/>
            <person name="Sonet G."/>
            <person name="Van Belleghem S.M."/>
            <person name="Kostlbacher S."/>
            <person name="Vangestel C."/>
        </authorList>
    </citation>
    <scope>NUCLEOTIDE SEQUENCE [LARGE SCALE GENOMIC DNA]</scope>
    <source>
        <strain evidence="7">W744_W776</strain>
    </source>
</reference>
<evidence type="ECO:0000313" key="8">
    <source>
        <dbReference type="Proteomes" id="UP000827092"/>
    </source>
</evidence>
<feature type="transmembrane region" description="Helical" evidence="4">
    <location>
        <begin position="395"/>
        <end position="413"/>
    </location>
</feature>
<feature type="signal peptide" evidence="5">
    <location>
        <begin position="1"/>
        <end position="24"/>
    </location>
</feature>
<dbReference type="InterPro" id="IPR039448">
    <property type="entry name" value="Beta_helix"/>
</dbReference>
<keyword evidence="3" id="KW-0677">Repeat</keyword>
<protein>
    <recommendedName>
        <fullName evidence="6">Right handed beta helix domain-containing protein</fullName>
    </recommendedName>
</protein>
<organism evidence="7 8">
    <name type="scientific">Oedothorax gibbosus</name>
    <dbReference type="NCBI Taxonomy" id="931172"/>
    <lineage>
        <taxon>Eukaryota</taxon>
        <taxon>Metazoa</taxon>
        <taxon>Ecdysozoa</taxon>
        <taxon>Arthropoda</taxon>
        <taxon>Chelicerata</taxon>
        <taxon>Arachnida</taxon>
        <taxon>Araneae</taxon>
        <taxon>Araneomorphae</taxon>
        <taxon>Entelegynae</taxon>
        <taxon>Araneoidea</taxon>
        <taxon>Linyphiidae</taxon>
        <taxon>Erigoninae</taxon>
        <taxon>Oedothorax</taxon>
    </lineage>
</organism>
<evidence type="ECO:0000256" key="1">
    <source>
        <dbReference type="ARBA" id="ARBA00022614"/>
    </source>
</evidence>
<evidence type="ECO:0000256" key="4">
    <source>
        <dbReference type="SAM" id="Phobius"/>
    </source>
</evidence>
<dbReference type="Gene3D" id="3.80.10.10">
    <property type="entry name" value="Ribonuclease Inhibitor"/>
    <property type="match status" value="2"/>
</dbReference>
<dbReference type="PANTHER" id="PTHR24369">
    <property type="entry name" value="ANTIGEN BSP, PUTATIVE-RELATED"/>
    <property type="match status" value="1"/>
</dbReference>
<dbReference type="SUPFAM" id="SSF52058">
    <property type="entry name" value="L domain-like"/>
    <property type="match status" value="1"/>
</dbReference>
<accession>A0AAV6W259</accession>
<evidence type="ECO:0000313" key="7">
    <source>
        <dbReference type="EMBL" id="KAG8202011.1"/>
    </source>
</evidence>
<dbReference type="Proteomes" id="UP000827092">
    <property type="component" value="Unassembled WGS sequence"/>
</dbReference>
<keyword evidence="2 5" id="KW-0732">Signal</keyword>
<feature type="domain" description="Right handed beta helix" evidence="6">
    <location>
        <begin position="139"/>
        <end position="268"/>
    </location>
</feature>
<dbReference type="PANTHER" id="PTHR24369:SF210">
    <property type="entry name" value="CHAOPTIN-RELATED"/>
    <property type="match status" value="1"/>
</dbReference>
<dbReference type="Pfam" id="PF13229">
    <property type="entry name" value="Beta_helix"/>
    <property type="match status" value="1"/>
</dbReference>
<evidence type="ECO:0000256" key="5">
    <source>
        <dbReference type="SAM" id="SignalP"/>
    </source>
</evidence>
<dbReference type="InterPro" id="IPR050541">
    <property type="entry name" value="LRR_TM_domain-containing"/>
</dbReference>
<dbReference type="GO" id="GO:0005886">
    <property type="term" value="C:plasma membrane"/>
    <property type="evidence" value="ECO:0007669"/>
    <property type="project" value="TreeGrafter"/>
</dbReference>
<sequence>MEKIDSKKMYLLLPLLFFIGSARALETESSVTISDLCTIDEDPDSSIPFVECLCSNRENFTYTSLFVYNINRITIKGCGSVHLGFDSLSNLHLKQLSFVDLQSLTLQTFSLFWTEEIENLKIEDVGDLIIQQHAFSGLRNVDMVTLKNVTVQRLPKEAFSSIANVRLMIIEGSAFYYIEQLAFVVQNVTILKVIDSEFHALEDSSFFILESDVVQFKDCTFETTDNQTFVISRVDSISFYNCSFEDLAPNSVQTHNVNTISFTNSVIEVLHPDAFTGLKVVEKIEFKWNTIRIMYNNSLEPILAPELKYVEVDFCCNSFTCDCNIFWLWSLKNREILENSTCIEDLSTTVSLYVPILDSENICMTLELKSSQYEYHGNTSYKVMIHHMGKASTASPFQLMLFIIIGSWFSYYFPK</sequence>
<feature type="chain" id="PRO_5043709025" description="Right handed beta helix domain-containing protein" evidence="5">
    <location>
        <begin position="25"/>
        <end position="415"/>
    </location>
</feature>